<dbReference type="PRINTS" id="PR00292">
    <property type="entry name" value="POTATOINHBTR"/>
</dbReference>
<keyword evidence="5" id="KW-1185">Reference proteome</keyword>
<dbReference type="PANTHER" id="PTHR33091">
    <property type="entry name" value="PROTEIN, PUTATIVE, EXPRESSED-RELATED"/>
    <property type="match status" value="1"/>
</dbReference>
<reference evidence="4 5" key="2">
    <citation type="journal article" date="2009" name="PLoS ONE">
        <title>An integrated genetic and cytogenetic map of the cucumber genome.</title>
        <authorList>
            <person name="Ren Y."/>
            <person name="Zhang Z."/>
            <person name="Liu J."/>
            <person name="Staub J.E."/>
            <person name="Han Y."/>
            <person name="Cheng Z."/>
            <person name="Li X."/>
            <person name="Lu J."/>
            <person name="Miao H."/>
            <person name="Kang H."/>
            <person name="Xie B."/>
            <person name="Gu X."/>
            <person name="Wang X."/>
            <person name="Du Y."/>
            <person name="Jin W."/>
            <person name="Huang S."/>
        </authorList>
    </citation>
    <scope>NUCLEOTIDE SEQUENCE [LARGE SCALE GENOMIC DNA]</scope>
    <source>
        <strain evidence="5">cv. 9930</strain>
    </source>
</reference>
<reference evidence="4 5" key="1">
    <citation type="journal article" date="2009" name="Nat. Genet.">
        <title>The genome of the cucumber, Cucumis sativus L.</title>
        <authorList>
            <person name="Huang S."/>
            <person name="Li R."/>
            <person name="Zhang Z."/>
            <person name="Li L."/>
            <person name="Gu X."/>
            <person name="Fan W."/>
            <person name="Lucas W.J."/>
            <person name="Wang X."/>
            <person name="Xie B."/>
            <person name="Ni P."/>
            <person name="Ren Y."/>
            <person name="Zhu H."/>
            <person name="Li J."/>
            <person name="Lin K."/>
            <person name="Jin W."/>
            <person name="Fei Z."/>
            <person name="Li G."/>
            <person name="Staub J."/>
            <person name="Kilian A."/>
            <person name="van der Vossen E.A."/>
            <person name="Wu Y."/>
            <person name="Guo J."/>
            <person name="He J."/>
            <person name="Jia Z."/>
            <person name="Ren Y."/>
            <person name="Tian G."/>
            <person name="Lu Y."/>
            <person name="Ruan J."/>
            <person name="Qian W."/>
            <person name="Wang M."/>
            <person name="Huang Q."/>
            <person name="Li B."/>
            <person name="Xuan Z."/>
            <person name="Cao J."/>
            <person name="Asan"/>
            <person name="Wu Z."/>
            <person name="Zhang J."/>
            <person name="Cai Q."/>
            <person name="Bai Y."/>
            <person name="Zhao B."/>
            <person name="Han Y."/>
            <person name="Li Y."/>
            <person name="Li X."/>
            <person name="Wang S."/>
            <person name="Shi Q."/>
            <person name="Liu S."/>
            <person name="Cho W.K."/>
            <person name="Kim J.Y."/>
            <person name="Xu Y."/>
            <person name="Heller-Uszynska K."/>
            <person name="Miao H."/>
            <person name="Cheng Z."/>
            <person name="Zhang S."/>
            <person name="Wu J."/>
            <person name="Yang Y."/>
            <person name="Kang H."/>
            <person name="Li M."/>
            <person name="Liang H."/>
            <person name="Ren X."/>
            <person name="Shi Z."/>
            <person name="Wen M."/>
            <person name="Jian M."/>
            <person name="Yang H."/>
            <person name="Zhang G."/>
            <person name="Yang Z."/>
            <person name="Chen R."/>
            <person name="Liu S."/>
            <person name="Li J."/>
            <person name="Ma L."/>
            <person name="Liu H."/>
            <person name="Zhou Y."/>
            <person name="Zhao J."/>
            <person name="Fang X."/>
            <person name="Li G."/>
            <person name="Fang L."/>
            <person name="Li Y."/>
            <person name="Liu D."/>
            <person name="Zheng H."/>
            <person name="Zhang Y."/>
            <person name="Qin N."/>
            <person name="Li Z."/>
            <person name="Yang G."/>
            <person name="Yang S."/>
            <person name="Bolund L."/>
            <person name="Kristiansen K."/>
            <person name="Zheng H."/>
            <person name="Li S."/>
            <person name="Zhang X."/>
            <person name="Yang H."/>
            <person name="Wang J."/>
            <person name="Sun R."/>
            <person name="Zhang B."/>
            <person name="Jiang S."/>
            <person name="Wang J."/>
            <person name="Du Y."/>
            <person name="Li S."/>
        </authorList>
    </citation>
    <scope>NUCLEOTIDE SEQUENCE [LARGE SCALE GENOMIC DNA]</scope>
    <source>
        <strain evidence="5">cv. 9930</strain>
    </source>
</reference>
<organism evidence="4 5">
    <name type="scientific">Cucumis sativus</name>
    <name type="common">Cucumber</name>
    <dbReference type="NCBI Taxonomy" id="3659"/>
    <lineage>
        <taxon>Eukaryota</taxon>
        <taxon>Viridiplantae</taxon>
        <taxon>Streptophyta</taxon>
        <taxon>Embryophyta</taxon>
        <taxon>Tracheophyta</taxon>
        <taxon>Spermatophyta</taxon>
        <taxon>Magnoliopsida</taxon>
        <taxon>eudicotyledons</taxon>
        <taxon>Gunneridae</taxon>
        <taxon>Pentapetalae</taxon>
        <taxon>rosids</taxon>
        <taxon>fabids</taxon>
        <taxon>Cucurbitales</taxon>
        <taxon>Cucurbitaceae</taxon>
        <taxon>Benincaseae</taxon>
        <taxon>Cucumis</taxon>
    </lineage>
</organism>
<dbReference type="Pfam" id="PF00280">
    <property type="entry name" value="potato_inhibit"/>
    <property type="match status" value="1"/>
</dbReference>
<dbReference type="Gene3D" id="3.30.10.10">
    <property type="entry name" value="Trypsin Inhibitor V, subunit A"/>
    <property type="match status" value="1"/>
</dbReference>
<dbReference type="InterPro" id="IPR000864">
    <property type="entry name" value="Prot_inh_pot1"/>
</dbReference>
<evidence type="ECO:0000256" key="1">
    <source>
        <dbReference type="ARBA" id="ARBA00008210"/>
    </source>
</evidence>
<dbReference type="InterPro" id="IPR036354">
    <property type="entry name" value="Prot_inh_pot1_sf"/>
</dbReference>
<keyword evidence="3" id="KW-0722">Serine protease inhibitor</keyword>
<dbReference type="GO" id="GO:0004867">
    <property type="term" value="F:serine-type endopeptidase inhibitor activity"/>
    <property type="evidence" value="ECO:0007669"/>
    <property type="project" value="UniProtKB-KW"/>
</dbReference>
<evidence type="ECO:0008006" key="6">
    <source>
        <dbReference type="Google" id="ProtNLM"/>
    </source>
</evidence>
<proteinExistence type="inferred from homology"/>
<accession>A0A0A0KX92</accession>
<dbReference type="AlphaFoldDB" id="A0A0A0KX92"/>
<dbReference type="Gramene" id="KGN54270">
    <property type="protein sequence ID" value="KGN54270"/>
    <property type="gene ID" value="Csa_4G296240"/>
</dbReference>
<dbReference type="GO" id="GO:0009611">
    <property type="term" value="P:response to wounding"/>
    <property type="evidence" value="ECO:0007669"/>
    <property type="project" value="InterPro"/>
</dbReference>
<evidence type="ECO:0000313" key="5">
    <source>
        <dbReference type="Proteomes" id="UP000029981"/>
    </source>
</evidence>
<gene>
    <name evidence="4" type="ORF">Csa_4G296240</name>
</gene>
<dbReference type="OMA" id="MPRATIH"/>
<dbReference type="SUPFAM" id="SSF54654">
    <property type="entry name" value="CI-2 family of serine protease inhibitors"/>
    <property type="match status" value="1"/>
</dbReference>
<dbReference type="EMBL" id="CM002925">
    <property type="protein sequence ID" value="KGN54270.1"/>
    <property type="molecule type" value="Genomic_DNA"/>
</dbReference>
<dbReference type="Proteomes" id="UP000029981">
    <property type="component" value="Chromosome 4"/>
</dbReference>
<comment type="similarity">
    <text evidence="1">Belongs to the protease inhibitor I13 (potato type I serine protease inhibitor) family.</text>
</comment>
<protein>
    <recommendedName>
        <fullName evidence="6">Subtilisin inhibitor 1</fullName>
    </recommendedName>
</protein>
<evidence type="ECO:0000313" key="4">
    <source>
        <dbReference type="EMBL" id="KGN54270.1"/>
    </source>
</evidence>
<keyword evidence="2" id="KW-0646">Protease inhibitor</keyword>
<reference evidence="4 5" key="4">
    <citation type="journal article" date="2011" name="BMC Genomics">
        <title>RNA-Seq improves annotation of protein-coding genes in the cucumber genome.</title>
        <authorList>
            <person name="Li Z."/>
            <person name="Zhang Z."/>
            <person name="Yan P."/>
            <person name="Huang S."/>
            <person name="Fei Z."/>
            <person name="Lin K."/>
        </authorList>
    </citation>
    <scope>NUCLEOTIDE SEQUENCE [LARGE SCALE GENOMIC DNA]</scope>
    <source>
        <strain evidence="5">cv. 9930</strain>
    </source>
</reference>
<dbReference type="PANTHER" id="PTHR33091:SF29">
    <property type="entry name" value="SUBTILISIN INHIBITOR 1"/>
    <property type="match status" value="1"/>
</dbReference>
<reference evidence="4 5" key="3">
    <citation type="journal article" date="2010" name="BMC Genomics">
        <title>Transcriptome sequencing and comparative analysis of cucumber flowers with different sex types.</title>
        <authorList>
            <person name="Guo S."/>
            <person name="Zheng Y."/>
            <person name="Joung J.G."/>
            <person name="Liu S."/>
            <person name="Zhang Z."/>
            <person name="Crasta O.R."/>
            <person name="Sobral B.W."/>
            <person name="Xu Y."/>
            <person name="Huang S."/>
            <person name="Fei Z."/>
        </authorList>
    </citation>
    <scope>NUCLEOTIDE SEQUENCE [LARGE SCALE GENOMIC DNA]</scope>
    <source>
        <strain evidence="5">cv. 9930</strain>
    </source>
</reference>
<evidence type="ECO:0000256" key="2">
    <source>
        <dbReference type="ARBA" id="ARBA00022690"/>
    </source>
</evidence>
<evidence type="ECO:0000256" key="3">
    <source>
        <dbReference type="ARBA" id="ARBA00022900"/>
    </source>
</evidence>
<name>A0A0A0KX92_CUCSA</name>
<sequence>MGEDNQKSKAPQYQKVGESTTSIIPKSYKELMQLFQPEPPENKVWPSLVGLTAEEAEKKIKEEMPEVYVTVVPPNHAITFDLRFNRVWLFVDSSGKVRQTPSIG</sequence>